<accession>A0A3E2WEX4</accession>
<reference evidence="1 2" key="1">
    <citation type="submission" date="2018-08" db="EMBL/GenBank/DDBJ databases">
        <title>A genome reference for cultivated species of the human gut microbiota.</title>
        <authorList>
            <person name="Zou Y."/>
            <person name="Xue W."/>
            <person name="Luo G."/>
        </authorList>
    </citation>
    <scope>NUCLEOTIDE SEQUENCE [LARGE SCALE GENOMIC DNA]</scope>
    <source>
        <strain evidence="1 2">AF19-21</strain>
    </source>
</reference>
<dbReference type="EMBL" id="QVIA01000034">
    <property type="protein sequence ID" value="RGC24886.1"/>
    <property type="molecule type" value="Genomic_DNA"/>
</dbReference>
<protein>
    <submittedName>
        <fullName evidence="1">Uncharacterized protein</fullName>
    </submittedName>
</protein>
<organism evidence="1 2">
    <name type="scientific">Hungatella hathewayi</name>
    <dbReference type="NCBI Taxonomy" id="154046"/>
    <lineage>
        <taxon>Bacteria</taxon>
        <taxon>Bacillati</taxon>
        <taxon>Bacillota</taxon>
        <taxon>Clostridia</taxon>
        <taxon>Lachnospirales</taxon>
        <taxon>Lachnospiraceae</taxon>
        <taxon>Hungatella</taxon>
    </lineage>
</organism>
<name>A0A3E2WEX4_9FIRM</name>
<comment type="caution">
    <text evidence="1">The sequence shown here is derived from an EMBL/GenBank/DDBJ whole genome shotgun (WGS) entry which is preliminary data.</text>
</comment>
<dbReference type="RefSeq" id="WP_117441303.1">
    <property type="nucleotide sequence ID" value="NZ_QVIA01000034.1"/>
</dbReference>
<dbReference type="AlphaFoldDB" id="A0A3E2WEX4"/>
<evidence type="ECO:0000313" key="1">
    <source>
        <dbReference type="EMBL" id="RGC24886.1"/>
    </source>
</evidence>
<proteinExistence type="predicted"/>
<dbReference type="Proteomes" id="UP000261111">
    <property type="component" value="Unassembled WGS sequence"/>
</dbReference>
<evidence type="ECO:0000313" key="2">
    <source>
        <dbReference type="Proteomes" id="UP000261111"/>
    </source>
</evidence>
<sequence>MEENYERYRTPEIRHKERIMKNPDRIEYAIEQFTKHKIRYELKNEESCHFHAWRKSDDKLFEFWAGTGKIKGMEERGIKNLIQILSK</sequence>
<gene>
    <name evidence="1" type="ORF">DWX41_20980</name>
</gene>